<evidence type="ECO:0000313" key="3">
    <source>
        <dbReference type="Proteomes" id="UP000015523"/>
    </source>
</evidence>
<gene>
    <name evidence="2" type="ORF">M529_07720</name>
</gene>
<dbReference type="PANTHER" id="PTHR30305">
    <property type="entry name" value="PROTEIN YJDM-RELATED"/>
    <property type="match status" value="1"/>
</dbReference>
<protein>
    <recommendedName>
        <fullName evidence="1">HPr kinase/phosphorylase C-terminal domain-containing protein</fullName>
    </recommendedName>
</protein>
<proteinExistence type="predicted"/>
<comment type="caution">
    <text evidence="2">The sequence shown here is derived from an EMBL/GenBank/DDBJ whole genome shotgun (WGS) entry which is preliminary data.</text>
</comment>
<evidence type="ECO:0000259" key="1">
    <source>
        <dbReference type="Pfam" id="PF07475"/>
    </source>
</evidence>
<dbReference type="EMBL" id="AUWY01000058">
    <property type="protein sequence ID" value="EQB32716.1"/>
    <property type="molecule type" value="Genomic_DNA"/>
</dbReference>
<dbReference type="Pfam" id="PF07475">
    <property type="entry name" value="Hpr_kinase_C"/>
    <property type="match status" value="1"/>
</dbReference>
<dbReference type="PANTHER" id="PTHR30305:SF1">
    <property type="entry name" value="HPR KINASE_PHOSPHORYLASE"/>
    <property type="match status" value="1"/>
</dbReference>
<dbReference type="AlphaFoldDB" id="T0J456"/>
<dbReference type="GO" id="GO:0006109">
    <property type="term" value="P:regulation of carbohydrate metabolic process"/>
    <property type="evidence" value="ECO:0007669"/>
    <property type="project" value="InterPro"/>
</dbReference>
<dbReference type="InterPro" id="IPR027417">
    <property type="entry name" value="P-loop_NTPase"/>
</dbReference>
<keyword evidence="3" id="KW-1185">Reference proteome</keyword>
<sequence length="144" mass="15034">MTRALSSETLHATTISVGGRAVLLCGPSGAGKSDLALRLIDRGAVLVSDDTTLVKRIDGRLVATCPATIAGKMEVRGLGIIAMPHIDEASVALVADLSDIVERMPLEQVHRAIAGMQVPVVRIVPHEASAPIKIELALKTLGQS</sequence>
<dbReference type="InterPro" id="IPR011104">
    <property type="entry name" value="Hpr_kin/Pase_C"/>
</dbReference>
<dbReference type="eggNOG" id="COG1493">
    <property type="taxonomic scope" value="Bacteria"/>
</dbReference>
<dbReference type="GO" id="GO:0000155">
    <property type="term" value="F:phosphorelay sensor kinase activity"/>
    <property type="evidence" value="ECO:0007669"/>
    <property type="project" value="InterPro"/>
</dbReference>
<dbReference type="GO" id="GO:0005524">
    <property type="term" value="F:ATP binding"/>
    <property type="evidence" value="ECO:0007669"/>
    <property type="project" value="InterPro"/>
</dbReference>
<dbReference type="Gene3D" id="3.40.50.300">
    <property type="entry name" value="P-loop containing nucleotide triphosphate hydrolases"/>
    <property type="match status" value="1"/>
</dbReference>
<dbReference type="Proteomes" id="UP000015523">
    <property type="component" value="Unassembled WGS sequence"/>
</dbReference>
<organism evidence="2 3">
    <name type="scientific">Sphingobium ummariense RL-3</name>
    <dbReference type="NCBI Taxonomy" id="1346791"/>
    <lineage>
        <taxon>Bacteria</taxon>
        <taxon>Pseudomonadati</taxon>
        <taxon>Pseudomonadota</taxon>
        <taxon>Alphaproteobacteria</taxon>
        <taxon>Sphingomonadales</taxon>
        <taxon>Sphingomonadaceae</taxon>
        <taxon>Sphingobium</taxon>
    </lineage>
</organism>
<feature type="domain" description="HPr kinase/phosphorylase C-terminal" evidence="1">
    <location>
        <begin position="7"/>
        <end position="123"/>
    </location>
</feature>
<reference evidence="2 3" key="1">
    <citation type="journal article" date="2013" name="Genome Announc.">
        <title>Draft Genome Sequence of Sphingobium ummariense Strain RL-3, a Hexachlorocyclohexane-Degrading Bacterium.</title>
        <authorList>
            <person name="Kohli P."/>
            <person name="Dua A."/>
            <person name="Sangwan N."/>
            <person name="Oldach P."/>
            <person name="Khurana J.P."/>
            <person name="Lal R."/>
        </authorList>
    </citation>
    <scope>NUCLEOTIDE SEQUENCE [LARGE SCALE GENOMIC DNA]</scope>
    <source>
        <strain evidence="2 3">RL-3</strain>
    </source>
</reference>
<dbReference type="RefSeq" id="WP_021317436.1">
    <property type="nucleotide sequence ID" value="NZ_AUWY01000058.1"/>
</dbReference>
<dbReference type="STRING" id="1346791.M529_07720"/>
<dbReference type="OrthoDB" id="8326226at2"/>
<evidence type="ECO:0000313" key="2">
    <source>
        <dbReference type="EMBL" id="EQB32716.1"/>
    </source>
</evidence>
<dbReference type="SUPFAM" id="SSF53795">
    <property type="entry name" value="PEP carboxykinase-like"/>
    <property type="match status" value="1"/>
</dbReference>
<accession>T0J456</accession>
<dbReference type="PATRIC" id="fig|1346791.3.peg.1481"/>
<dbReference type="CDD" id="cd01918">
    <property type="entry name" value="HprK_C"/>
    <property type="match status" value="1"/>
</dbReference>
<name>T0J456_9SPHN</name>